<gene>
    <name evidence="3" type="ORF">IQ227_25360</name>
</gene>
<dbReference type="Proteomes" id="UP000606776">
    <property type="component" value="Unassembled WGS sequence"/>
</dbReference>
<name>A0ABR9VMF6_9CYAN</name>
<keyword evidence="3" id="KW-0378">Hydrolase</keyword>
<proteinExistence type="predicted"/>
<keyword evidence="3" id="KW-0540">Nuclease</keyword>
<evidence type="ECO:0000313" key="3">
    <source>
        <dbReference type="EMBL" id="MBE9239247.1"/>
    </source>
</evidence>
<sequence length="171" mass="19795">MSEWRETEIGLIPKDWIIKTLDKYVQKNRGICYGIVQPGFHEENGIPIIRVNNLRDGRISSDDILKVSYEIESKYSRSRLQGNEILISLVGNVGEIVIVNPQYRGWNVARAVGVVPLNDNIDKKWLKYWLQSSQIQHYIKIHCNTEVLNVKKSVIKIAQNILKFEQAISKY</sequence>
<dbReference type="InterPro" id="IPR052021">
    <property type="entry name" value="Type-I_RS_S_subunit"/>
</dbReference>
<dbReference type="GO" id="GO:0004519">
    <property type="term" value="F:endonuclease activity"/>
    <property type="evidence" value="ECO:0007669"/>
    <property type="project" value="UniProtKB-KW"/>
</dbReference>
<dbReference type="PANTHER" id="PTHR30408">
    <property type="entry name" value="TYPE-1 RESTRICTION ENZYME ECOKI SPECIFICITY PROTEIN"/>
    <property type="match status" value="1"/>
</dbReference>
<keyword evidence="1" id="KW-0680">Restriction system</keyword>
<dbReference type="Gene3D" id="3.90.220.20">
    <property type="entry name" value="DNA methylase specificity domains"/>
    <property type="match status" value="1"/>
</dbReference>
<comment type="caution">
    <text evidence="3">The sequence shown here is derived from an EMBL/GenBank/DDBJ whole genome shotgun (WGS) entry which is preliminary data.</text>
</comment>
<keyword evidence="4" id="KW-1185">Reference proteome</keyword>
<keyword evidence="2" id="KW-0238">DNA-binding</keyword>
<accession>A0ABR9VMF6</accession>
<keyword evidence="3" id="KW-0255">Endonuclease</keyword>
<dbReference type="SUPFAM" id="SSF116734">
    <property type="entry name" value="DNA methylase specificity domain"/>
    <property type="match status" value="1"/>
</dbReference>
<organism evidence="3 4">
    <name type="scientific">Sphaerospermopsis aphanizomenoides LEGE 00250</name>
    <dbReference type="NCBI Taxonomy" id="2777972"/>
    <lineage>
        <taxon>Bacteria</taxon>
        <taxon>Bacillati</taxon>
        <taxon>Cyanobacteriota</taxon>
        <taxon>Cyanophyceae</taxon>
        <taxon>Nostocales</taxon>
        <taxon>Aphanizomenonaceae</taxon>
        <taxon>Sphaerospermopsis</taxon>
        <taxon>Sphaerospermopsis aphanizomenoides</taxon>
    </lineage>
</organism>
<evidence type="ECO:0000256" key="1">
    <source>
        <dbReference type="ARBA" id="ARBA00022747"/>
    </source>
</evidence>
<evidence type="ECO:0000256" key="2">
    <source>
        <dbReference type="ARBA" id="ARBA00023125"/>
    </source>
</evidence>
<dbReference type="RefSeq" id="WP_193944401.1">
    <property type="nucleotide sequence ID" value="NZ_JADEWB010000305.1"/>
</dbReference>
<dbReference type="EMBL" id="JADEWB010000305">
    <property type="protein sequence ID" value="MBE9239247.1"/>
    <property type="molecule type" value="Genomic_DNA"/>
</dbReference>
<evidence type="ECO:0000313" key="4">
    <source>
        <dbReference type="Proteomes" id="UP000606776"/>
    </source>
</evidence>
<protein>
    <submittedName>
        <fullName evidence="3">Restriction endonuclease subunit S</fullName>
    </submittedName>
</protein>
<dbReference type="Pfam" id="PF01430">
    <property type="entry name" value="HSP33"/>
    <property type="match status" value="1"/>
</dbReference>
<dbReference type="InterPro" id="IPR044946">
    <property type="entry name" value="Restrct_endonuc_typeI_TRD_sf"/>
</dbReference>
<dbReference type="InterPro" id="IPR000397">
    <property type="entry name" value="Heat_shock_Hsp33"/>
</dbReference>
<reference evidence="3 4" key="1">
    <citation type="submission" date="2020-10" db="EMBL/GenBank/DDBJ databases">
        <authorList>
            <person name="Castelo-Branco R."/>
            <person name="Eusebio N."/>
            <person name="Adriana R."/>
            <person name="Vieira A."/>
            <person name="Brugerolle De Fraissinette N."/>
            <person name="Rezende De Castro R."/>
            <person name="Schneider M.P."/>
            <person name="Vasconcelos V."/>
            <person name="Leao P.N."/>
        </authorList>
    </citation>
    <scope>NUCLEOTIDE SEQUENCE [LARGE SCALE GENOMIC DNA]</scope>
    <source>
        <strain evidence="3 4">LEGE 00250</strain>
    </source>
</reference>
<dbReference type="PANTHER" id="PTHR30408:SF12">
    <property type="entry name" value="TYPE I RESTRICTION ENZYME MJAVIII SPECIFICITY SUBUNIT"/>
    <property type="match status" value="1"/>
</dbReference>